<dbReference type="InterPro" id="IPR013780">
    <property type="entry name" value="Glyco_hydro_b"/>
</dbReference>
<dbReference type="SUPFAM" id="SSF51011">
    <property type="entry name" value="Glycosyl hydrolase domain"/>
    <property type="match status" value="1"/>
</dbReference>
<reference evidence="9" key="1">
    <citation type="submission" date="2023-05" db="EMBL/GenBank/DDBJ databases">
        <title>Anaerotaeda fermentans gen. nov., sp. nov., a novel anaerobic planctomycete of the new family within the order Sedimentisphaerales isolated from Taman Peninsula, Russia.</title>
        <authorList>
            <person name="Khomyakova M.A."/>
            <person name="Merkel A.Y."/>
            <person name="Slobodkin A.I."/>
        </authorList>
    </citation>
    <scope>NUCLEOTIDE SEQUENCE</scope>
    <source>
        <strain evidence="9">M17dextr</strain>
    </source>
</reference>
<comment type="caution">
    <text evidence="9">The sequence shown here is derived from an EMBL/GenBank/DDBJ whole genome shotgun (WGS) entry which is preliminary data.</text>
</comment>
<dbReference type="Gene3D" id="2.60.40.1180">
    <property type="entry name" value="Golgi alpha-mannosidase II"/>
    <property type="match status" value="1"/>
</dbReference>
<keyword evidence="5" id="KW-0808">Transferase</keyword>
<dbReference type="Pfam" id="PF02806">
    <property type="entry name" value="Alpha-amylase_C"/>
    <property type="match status" value="1"/>
</dbReference>
<dbReference type="InterPro" id="IPR014756">
    <property type="entry name" value="Ig_E-set"/>
</dbReference>
<accession>A0AAW6TU72</accession>
<dbReference type="RefSeq" id="WP_349243602.1">
    <property type="nucleotide sequence ID" value="NZ_JASCXX010000003.1"/>
</dbReference>
<dbReference type="InterPro" id="IPR006047">
    <property type="entry name" value="GH13_cat_dom"/>
</dbReference>
<dbReference type="SUPFAM" id="SSF51445">
    <property type="entry name" value="(Trans)glycosidases"/>
    <property type="match status" value="1"/>
</dbReference>
<dbReference type="PIRSF" id="PIRSF000463">
    <property type="entry name" value="GlgB"/>
    <property type="match status" value="1"/>
</dbReference>
<dbReference type="EC" id="2.4.1.18" evidence="4"/>
<dbReference type="InterPro" id="IPR044143">
    <property type="entry name" value="GlgB_N_E_set_prok"/>
</dbReference>
<dbReference type="GO" id="GO:0005978">
    <property type="term" value="P:glycogen biosynthetic process"/>
    <property type="evidence" value="ECO:0007669"/>
    <property type="project" value="InterPro"/>
</dbReference>
<comment type="similarity">
    <text evidence="3">Belongs to the glycosyl hydrolase 13 family. GlgB subfamily.</text>
</comment>
<dbReference type="InterPro" id="IPR006048">
    <property type="entry name" value="A-amylase/branching_C"/>
</dbReference>
<evidence type="ECO:0000256" key="1">
    <source>
        <dbReference type="ARBA" id="ARBA00000826"/>
    </source>
</evidence>
<dbReference type="InterPro" id="IPR037439">
    <property type="entry name" value="Branching_enzy"/>
</dbReference>
<keyword evidence="6" id="KW-0119">Carbohydrate metabolism</keyword>
<dbReference type="Gene3D" id="2.60.40.10">
    <property type="entry name" value="Immunoglobulins"/>
    <property type="match status" value="1"/>
</dbReference>
<dbReference type="EMBL" id="JASCXX010000003">
    <property type="protein sequence ID" value="MDI6448195.1"/>
    <property type="molecule type" value="Genomic_DNA"/>
</dbReference>
<evidence type="ECO:0000256" key="2">
    <source>
        <dbReference type="ARBA" id="ARBA00002953"/>
    </source>
</evidence>
<dbReference type="Pfam" id="PF02922">
    <property type="entry name" value="CBM_48"/>
    <property type="match status" value="1"/>
</dbReference>
<feature type="active site" description="Nucleophile" evidence="7">
    <location>
        <position position="278"/>
    </location>
</feature>
<comment type="catalytic activity">
    <reaction evidence="1">
        <text>Transfers a segment of a (1-&gt;4)-alpha-D-glucan chain to a primary hydroxy group in a similar glucan chain.</text>
        <dbReference type="EC" id="2.4.1.18"/>
    </reaction>
</comment>
<dbReference type="Pfam" id="PF00128">
    <property type="entry name" value="Alpha-amylase"/>
    <property type="match status" value="2"/>
</dbReference>
<protein>
    <recommendedName>
        <fullName evidence="4">1,4-alpha-glucan branching enzyme</fullName>
        <ecNumber evidence="4">2.4.1.18</ecNumber>
    </recommendedName>
</protein>
<dbReference type="GO" id="GO:0003844">
    <property type="term" value="F:1,4-alpha-glucan branching enzyme activity"/>
    <property type="evidence" value="ECO:0007669"/>
    <property type="project" value="UniProtKB-EC"/>
</dbReference>
<name>A0AAW6TU72_9BACT</name>
<dbReference type="PANTHER" id="PTHR43651:SF11">
    <property type="entry name" value="MALTO-OLIGOSYLTREHALOSE TREHALOHYDROLASE"/>
    <property type="match status" value="1"/>
</dbReference>
<dbReference type="InterPro" id="IPR017853">
    <property type="entry name" value="GH"/>
</dbReference>
<dbReference type="SUPFAM" id="SSF81296">
    <property type="entry name" value="E set domains"/>
    <property type="match status" value="1"/>
</dbReference>
<dbReference type="CDD" id="cd11325">
    <property type="entry name" value="AmyAc_GTHase"/>
    <property type="match status" value="1"/>
</dbReference>
<dbReference type="Proteomes" id="UP001431776">
    <property type="component" value="Unassembled WGS sequence"/>
</dbReference>
<keyword evidence="9" id="KW-0378">Hydrolase</keyword>
<dbReference type="CDD" id="cd02855">
    <property type="entry name" value="E_set_GBE_prok_N"/>
    <property type="match status" value="1"/>
</dbReference>
<evidence type="ECO:0000256" key="3">
    <source>
        <dbReference type="ARBA" id="ARBA00009000"/>
    </source>
</evidence>
<organism evidence="9 10">
    <name type="scientific">Anaerobaca lacustris</name>
    <dbReference type="NCBI Taxonomy" id="3044600"/>
    <lineage>
        <taxon>Bacteria</taxon>
        <taxon>Pseudomonadati</taxon>
        <taxon>Planctomycetota</taxon>
        <taxon>Phycisphaerae</taxon>
        <taxon>Sedimentisphaerales</taxon>
        <taxon>Anaerobacaceae</taxon>
        <taxon>Anaerobaca</taxon>
    </lineage>
</organism>
<dbReference type="GO" id="GO:0043169">
    <property type="term" value="F:cation binding"/>
    <property type="evidence" value="ECO:0007669"/>
    <property type="project" value="InterPro"/>
</dbReference>
<sequence length="592" mass="65724">MERKTRVKGAVAYEGGVRFGVWAPHAGQVYVVGTFNGWDKTGHRLTRQRGGWWSGDVAGAKVSDEYRFRIVSDAGERLKIDPYARNVTSSVGNAIVMAAVGGMRPFTPPPLNEMVIYELHIGTFGKHGQSGPGNLEGALERLDHLKELGVNAIEVMPLSEFPGGYSWGYNPSHIFAVESDYGTPASFRDFVARAHESGIAVIVDVVYNHLGPDDLCLWKFDGWSENDKGGIYFYNDERAETPWGHTRPDFGRGEVREYLRDNALMWIRDYGVDGLRFDATNYIRNVYGQRGPEGDLPDGWSLMQWINQEIHKAWPDALTIAEDMQDDAALVAAHQDGGAGFNTQWDGRFVHEVRQALLAVDDPTRNLHAVRDAIVRRLGHDAFARVIYTESHDEVANGKARIPEELAPDDAATWIAKKRSTLGAALVFTAPGIPMIFQGQEFLEDDWFRDDDPIDWSKKERFAGIFRLYKDLIGLRLNRTGHTRGLCGQNADVLHVNPDQKVLAYHRWDQGGPGDSVVVAANFSAEPRRDYRIGLPAVGHWPVRFNSDSKVYDAEFGDLGGPAVTAEPQGYDGQPASGTVALAPYSVILLSQ</sequence>
<evidence type="ECO:0000256" key="4">
    <source>
        <dbReference type="ARBA" id="ARBA00012541"/>
    </source>
</evidence>
<comment type="function">
    <text evidence="2">Catalyzes the formation of the alpha-1,6-glucosidic linkages in glycogen by scission of a 1,4-alpha-linked oligosaccharide from growing alpha-1,4-glucan chains and the subsequent attachment of the oligosaccharide to the alpha-1,6 position.</text>
</comment>
<dbReference type="SMART" id="SM00642">
    <property type="entry name" value="Aamy"/>
    <property type="match status" value="1"/>
</dbReference>
<dbReference type="Gene3D" id="3.20.20.80">
    <property type="entry name" value="Glycosidases"/>
    <property type="match status" value="1"/>
</dbReference>
<evidence type="ECO:0000313" key="10">
    <source>
        <dbReference type="Proteomes" id="UP001431776"/>
    </source>
</evidence>
<evidence type="ECO:0000256" key="6">
    <source>
        <dbReference type="ARBA" id="ARBA00023277"/>
    </source>
</evidence>
<evidence type="ECO:0000256" key="7">
    <source>
        <dbReference type="PIRSR" id="PIRSR000463-1"/>
    </source>
</evidence>
<feature type="domain" description="Glycosyl hydrolase family 13 catalytic" evidence="8">
    <location>
        <begin position="118"/>
        <end position="476"/>
    </location>
</feature>
<dbReference type="InterPro" id="IPR013783">
    <property type="entry name" value="Ig-like_fold"/>
</dbReference>
<evidence type="ECO:0000259" key="8">
    <source>
        <dbReference type="SMART" id="SM00642"/>
    </source>
</evidence>
<gene>
    <name evidence="9" type="ORF">QJ522_03975</name>
</gene>
<evidence type="ECO:0000313" key="9">
    <source>
        <dbReference type="EMBL" id="MDI6448195.1"/>
    </source>
</evidence>
<dbReference type="PANTHER" id="PTHR43651">
    <property type="entry name" value="1,4-ALPHA-GLUCAN-BRANCHING ENZYME"/>
    <property type="match status" value="1"/>
</dbReference>
<proteinExistence type="inferred from homology"/>
<evidence type="ECO:0000256" key="5">
    <source>
        <dbReference type="ARBA" id="ARBA00022679"/>
    </source>
</evidence>
<dbReference type="AlphaFoldDB" id="A0AAW6TU72"/>
<keyword evidence="10" id="KW-1185">Reference proteome</keyword>
<dbReference type="InterPro" id="IPR004193">
    <property type="entry name" value="Glyco_hydro_13_N"/>
</dbReference>
<dbReference type="GO" id="GO:0004553">
    <property type="term" value="F:hydrolase activity, hydrolyzing O-glycosyl compounds"/>
    <property type="evidence" value="ECO:0007669"/>
    <property type="project" value="InterPro"/>
</dbReference>
<feature type="active site" description="Proton donor" evidence="7">
    <location>
        <position position="322"/>
    </location>
</feature>